<accession>A0ABS6QC16</accession>
<dbReference type="CDD" id="cd00448">
    <property type="entry name" value="YjgF_YER057c_UK114_family"/>
    <property type="match status" value="1"/>
</dbReference>
<gene>
    <name evidence="2" type="ORF">HU760_014130</name>
</gene>
<dbReference type="InterPro" id="IPR006175">
    <property type="entry name" value="YjgF/YER057c/UK114"/>
</dbReference>
<protein>
    <submittedName>
        <fullName evidence="2">RidA family protein</fullName>
    </submittedName>
</protein>
<comment type="caution">
    <text evidence="2">The sequence shown here is derived from an EMBL/GenBank/DDBJ whole genome shotgun (WGS) entry which is preliminary data.</text>
</comment>
<evidence type="ECO:0000256" key="1">
    <source>
        <dbReference type="ARBA" id="ARBA00010552"/>
    </source>
</evidence>
<dbReference type="RefSeq" id="WP_186676657.1">
    <property type="nucleotide sequence ID" value="NZ_JABWRZ020000001.1"/>
</dbReference>
<sequence length="136" mass="14643">MTHSSAFQLSNPEGLYDPSDNAYSHVAEVRAGSHLLFIAGQGGEDRNGQLSPLFAEQARQALANLEVALASKGAKLAQVFKLTLLIVDHSETRLREWVAEADKAWGPHLKPTCTLIPVARLALDGMLVEIEAVAAQ</sequence>
<evidence type="ECO:0000313" key="2">
    <source>
        <dbReference type="EMBL" id="MBV4491731.1"/>
    </source>
</evidence>
<dbReference type="PANTHER" id="PTHR11803:SF58">
    <property type="entry name" value="PROTEIN HMF1-RELATED"/>
    <property type="match status" value="1"/>
</dbReference>
<comment type="similarity">
    <text evidence="1">Belongs to the RutC family.</text>
</comment>
<dbReference type="EMBL" id="JABWRZ020000001">
    <property type="protein sequence ID" value="MBV4491731.1"/>
    <property type="molecule type" value="Genomic_DNA"/>
</dbReference>
<evidence type="ECO:0000313" key="3">
    <source>
        <dbReference type="Proteomes" id="UP000609530"/>
    </source>
</evidence>
<dbReference type="Pfam" id="PF01042">
    <property type="entry name" value="Ribonuc_L-PSP"/>
    <property type="match status" value="1"/>
</dbReference>
<dbReference type="Gene3D" id="3.30.1330.40">
    <property type="entry name" value="RutC-like"/>
    <property type="match status" value="1"/>
</dbReference>
<proteinExistence type="inferred from homology"/>
<keyword evidence="3" id="KW-1185">Reference proteome</keyword>
<dbReference type="InterPro" id="IPR035959">
    <property type="entry name" value="RutC-like_sf"/>
</dbReference>
<name>A0ABS6QC16_9PSED</name>
<dbReference type="Proteomes" id="UP000609530">
    <property type="component" value="Unassembled WGS sequence"/>
</dbReference>
<reference evidence="2 3" key="1">
    <citation type="journal article" date="2020" name="Microorganisms">
        <title>Reliable Identification of Environmental Pseudomonas Isolates Using the rpoD Gene.</title>
        <authorList>
            <consortium name="The Broad Institute Genome Sequencing Platform"/>
            <person name="Girard L."/>
            <person name="Lood C."/>
            <person name="Rokni-Zadeh H."/>
            <person name="van Noort V."/>
            <person name="Lavigne R."/>
            <person name="De Mot R."/>
        </authorList>
    </citation>
    <scope>NUCLEOTIDE SEQUENCE [LARGE SCALE GENOMIC DNA]</scope>
    <source>
        <strain evidence="2 3">RD9SR1</strain>
    </source>
</reference>
<dbReference type="SUPFAM" id="SSF55298">
    <property type="entry name" value="YjgF-like"/>
    <property type="match status" value="1"/>
</dbReference>
<organism evidence="2 3">
    <name type="scientific">Pseudomonas oryzicola</name>
    <dbReference type="NCBI Taxonomy" id="485876"/>
    <lineage>
        <taxon>Bacteria</taxon>
        <taxon>Pseudomonadati</taxon>
        <taxon>Pseudomonadota</taxon>
        <taxon>Gammaproteobacteria</taxon>
        <taxon>Pseudomonadales</taxon>
        <taxon>Pseudomonadaceae</taxon>
        <taxon>Pseudomonas</taxon>
    </lineage>
</organism>
<dbReference type="PANTHER" id="PTHR11803">
    <property type="entry name" value="2-IMINOBUTANOATE/2-IMINOPROPANOATE DEAMINASE RIDA"/>
    <property type="match status" value="1"/>
</dbReference>